<dbReference type="Proteomes" id="UP000246740">
    <property type="component" value="Unassembled WGS sequence"/>
</dbReference>
<accession>A0A317XF11</accession>
<keyword evidence="2" id="KW-1185">Reference proteome</keyword>
<name>A0A317XF11_9BASI</name>
<reference evidence="1 2" key="1">
    <citation type="journal article" date="2018" name="Mol. Biol. Evol.">
        <title>Broad Genomic Sampling Reveals a Smut Pathogenic Ancestry of the Fungal Clade Ustilaginomycotina.</title>
        <authorList>
            <person name="Kijpornyongpan T."/>
            <person name="Mondo S.J."/>
            <person name="Barry K."/>
            <person name="Sandor L."/>
            <person name="Lee J."/>
            <person name="Lipzen A."/>
            <person name="Pangilinan J."/>
            <person name="LaButti K."/>
            <person name="Hainaut M."/>
            <person name="Henrissat B."/>
            <person name="Grigoriev I.V."/>
            <person name="Spatafora J.W."/>
            <person name="Aime M.C."/>
        </authorList>
    </citation>
    <scope>NUCLEOTIDE SEQUENCE [LARGE SCALE GENOMIC DNA]</scope>
    <source>
        <strain evidence="1 2">MCA 3645</strain>
    </source>
</reference>
<gene>
    <name evidence="1" type="ORF">BCV70DRAFT_101950</name>
</gene>
<dbReference type="InParanoid" id="A0A317XF11"/>
<dbReference type="AlphaFoldDB" id="A0A317XF11"/>
<evidence type="ECO:0000313" key="2">
    <source>
        <dbReference type="Proteomes" id="UP000246740"/>
    </source>
</evidence>
<dbReference type="EMBL" id="KZ819239">
    <property type="protein sequence ID" value="PWY96915.1"/>
    <property type="molecule type" value="Genomic_DNA"/>
</dbReference>
<sequence>MQAARPTALCAAVRKCTFEAHCFTPATPFARDSQIIVLHTNTVQYSTVLVVTLMPPPHLRASAIVVAATHTIFVNHHHHHHHHINTFFRRPLRKPLFPRHLPTSKTSPRSSPHLIPAFDFFFSSSFLWRFHAGIDLAATICLATSNQV</sequence>
<proteinExistence type="predicted"/>
<evidence type="ECO:0000313" key="1">
    <source>
        <dbReference type="EMBL" id="PWY96915.1"/>
    </source>
</evidence>
<organism evidence="1 2">
    <name type="scientific">Testicularia cyperi</name>
    <dbReference type="NCBI Taxonomy" id="1882483"/>
    <lineage>
        <taxon>Eukaryota</taxon>
        <taxon>Fungi</taxon>
        <taxon>Dikarya</taxon>
        <taxon>Basidiomycota</taxon>
        <taxon>Ustilaginomycotina</taxon>
        <taxon>Ustilaginomycetes</taxon>
        <taxon>Ustilaginales</taxon>
        <taxon>Anthracoideaceae</taxon>
        <taxon>Testicularia</taxon>
    </lineage>
</organism>
<protein>
    <submittedName>
        <fullName evidence="1">Uncharacterized protein</fullName>
    </submittedName>
</protein>